<feature type="region of interest" description="Disordered" evidence="1">
    <location>
        <begin position="17"/>
        <end position="37"/>
    </location>
</feature>
<dbReference type="EMBL" id="GBRH01276374">
    <property type="protein sequence ID" value="JAD21521.1"/>
    <property type="molecule type" value="Transcribed_RNA"/>
</dbReference>
<accession>A0A0A8Y632</accession>
<dbReference type="AlphaFoldDB" id="A0A0A8Y632"/>
<evidence type="ECO:0000256" key="1">
    <source>
        <dbReference type="SAM" id="MobiDB-lite"/>
    </source>
</evidence>
<reference evidence="2" key="2">
    <citation type="journal article" date="2015" name="Data Brief">
        <title>Shoot transcriptome of the giant reed, Arundo donax.</title>
        <authorList>
            <person name="Barrero R.A."/>
            <person name="Guerrero F.D."/>
            <person name="Moolhuijzen P."/>
            <person name="Goolsby J.A."/>
            <person name="Tidwell J."/>
            <person name="Bellgard S.E."/>
            <person name="Bellgard M.I."/>
        </authorList>
    </citation>
    <scope>NUCLEOTIDE SEQUENCE</scope>
    <source>
        <tissue evidence="2">Shoot tissue taken approximately 20 cm above the soil surface</tissue>
    </source>
</reference>
<organism evidence="2">
    <name type="scientific">Arundo donax</name>
    <name type="common">Giant reed</name>
    <name type="synonym">Donax arundinaceus</name>
    <dbReference type="NCBI Taxonomy" id="35708"/>
    <lineage>
        <taxon>Eukaryota</taxon>
        <taxon>Viridiplantae</taxon>
        <taxon>Streptophyta</taxon>
        <taxon>Embryophyta</taxon>
        <taxon>Tracheophyta</taxon>
        <taxon>Spermatophyta</taxon>
        <taxon>Magnoliopsida</taxon>
        <taxon>Liliopsida</taxon>
        <taxon>Poales</taxon>
        <taxon>Poaceae</taxon>
        <taxon>PACMAD clade</taxon>
        <taxon>Arundinoideae</taxon>
        <taxon>Arundineae</taxon>
        <taxon>Arundo</taxon>
    </lineage>
</organism>
<sequence length="37" mass="4054">MAAPPTATPRACWTAWRAGGTGAWPSSARARQRRRGW</sequence>
<evidence type="ECO:0000313" key="2">
    <source>
        <dbReference type="EMBL" id="JAD21521.1"/>
    </source>
</evidence>
<proteinExistence type="predicted"/>
<protein>
    <submittedName>
        <fullName evidence="2">Uncharacterized protein</fullName>
    </submittedName>
</protein>
<name>A0A0A8Y632_ARUDO</name>
<reference evidence="2" key="1">
    <citation type="submission" date="2014-09" db="EMBL/GenBank/DDBJ databases">
        <authorList>
            <person name="Magalhaes I.L.F."/>
            <person name="Oliveira U."/>
            <person name="Santos F.R."/>
            <person name="Vidigal T.H.D.A."/>
            <person name="Brescovit A.D."/>
            <person name="Santos A.J."/>
        </authorList>
    </citation>
    <scope>NUCLEOTIDE SEQUENCE</scope>
    <source>
        <tissue evidence="2">Shoot tissue taken approximately 20 cm above the soil surface</tissue>
    </source>
</reference>